<comment type="caution">
    <text evidence="1">The sequence shown here is derived from an EMBL/GenBank/DDBJ whole genome shotgun (WGS) entry which is preliminary data.</text>
</comment>
<protein>
    <submittedName>
        <fullName evidence="1">Uncharacterized protein</fullName>
    </submittedName>
</protein>
<accession>A0A418MP07</accession>
<gene>
    <name evidence="1" type="ORF">D2L64_23900</name>
</gene>
<evidence type="ECO:0000313" key="1">
    <source>
        <dbReference type="EMBL" id="RIV33188.1"/>
    </source>
</evidence>
<keyword evidence="2" id="KW-1185">Reference proteome</keyword>
<proteinExistence type="predicted"/>
<dbReference type="AlphaFoldDB" id="A0A418MP07"/>
<sequence length="112" mass="12464">MVEAAMSDVWSKDGTLPEPFQHFIAHLENTSARLRSGLDSNLPVVTHRRGELDDAVAKAVDPSAETARQTLREFANMPALDEERVKKLRSVLDRQEEAAMDQATRFGTGNSR</sequence>
<dbReference type="EMBL" id="QXEC01000032">
    <property type="protein sequence ID" value="RIV33188.1"/>
    <property type="molecule type" value="Genomic_DNA"/>
</dbReference>
<name>A0A418MP07_9ACTN</name>
<reference evidence="1 2" key="1">
    <citation type="submission" date="2018-08" db="EMBL/GenBank/DDBJ databases">
        <title>Jishengella sp. nov., isolated from a root of Azadirachta indica A. Juss. var. siamensis Valenton.</title>
        <authorList>
            <person name="Kuncharoen N."/>
            <person name="Tanasupawat S."/>
            <person name="Kudo T."/>
            <person name="Ohkuma M."/>
        </authorList>
    </citation>
    <scope>NUCLEOTIDE SEQUENCE [LARGE SCALE GENOMIC DNA]</scope>
    <source>
        <strain evidence="1 2">AZ1-13</strain>
    </source>
</reference>
<dbReference type="Proteomes" id="UP000283832">
    <property type="component" value="Unassembled WGS sequence"/>
</dbReference>
<organism evidence="1 2">
    <name type="scientific">Micromonospora radicis</name>
    <dbReference type="NCBI Taxonomy" id="1894971"/>
    <lineage>
        <taxon>Bacteria</taxon>
        <taxon>Bacillati</taxon>
        <taxon>Actinomycetota</taxon>
        <taxon>Actinomycetes</taxon>
        <taxon>Micromonosporales</taxon>
        <taxon>Micromonosporaceae</taxon>
        <taxon>Micromonospora</taxon>
    </lineage>
</organism>
<evidence type="ECO:0000313" key="2">
    <source>
        <dbReference type="Proteomes" id="UP000283832"/>
    </source>
</evidence>